<dbReference type="GO" id="GO:0003991">
    <property type="term" value="F:acetylglutamate kinase activity"/>
    <property type="evidence" value="ECO:0007669"/>
    <property type="project" value="UniProtKB-EC"/>
</dbReference>
<dbReference type="PANTHER" id="PTHR23342">
    <property type="entry name" value="N-ACETYLGLUTAMATE SYNTHASE"/>
    <property type="match status" value="1"/>
</dbReference>
<keyword evidence="8 14" id="KW-0418">Kinase</keyword>
<dbReference type="PROSITE" id="PS51731">
    <property type="entry name" value="GNAT_NAGS"/>
    <property type="match status" value="1"/>
</dbReference>
<protein>
    <recommendedName>
        <fullName evidence="3">Acetylglutamate kinase</fullName>
        <ecNumber evidence="2">2.7.2.8</ecNumber>
    </recommendedName>
    <alternativeName>
        <fullName evidence="10">N-acetyl-L-glutamate 5-phosphotransferase</fullName>
    </alternativeName>
    <alternativeName>
        <fullName evidence="11">NAG kinase</fullName>
    </alternativeName>
</protein>
<dbReference type="Pfam" id="PF00696">
    <property type="entry name" value="AA_kinase"/>
    <property type="match status" value="1"/>
</dbReference>
<evidence type="ECO:0000313" key="15">
    <source>
        <dbReference type="Proteomes" id="UP001620397"/>
    </source>
</evidence>
<dbReference type="NCBIfam" id="TIGR00761">
    <property type="entry name" value="argB"/>
    <property type="match status" value="1"/>
</dbReference>
<keyword evidence="6 14" id="KW-0808">Transferase</keyword>
<dbReference type="InterPro" id="IPR001048">
    <property type="entry name" value="Asp/Glu/Uridylate_kinase"/>
</dbReference>
<evidence type="ECO:0000256" key="1">
    <source>
        <dbReference type="ARBA" id="ARBA00004828"/>
    </source>
</evidence>
<dbReference type="InterPro" id="IPR036393">
    <property type="entry name" value="AceGlu_kinase-like_sf"/>
</dbReference>
<evidence type="ECO:0000256" key="6">
    <source>
        <dbReference type="ARBA" id="ARBA00022679"/>
    </source>
</evidence>
<evidence type="ECO:0000256" key="5">
    <source>
        <dbReference type="ARBA" id="ARBA00022605"/>
    </source>
</evidence>
<dbReference type="PANTHER" id="PTHR23342:SF0">
    <property type="entry name" value="N-ACETYLGLUTAMATE SYNTHASE, MITOCHONDRIAL"/>
    <property type="match status" value="1"/>
</dbReference>
<dbReference type="InterPro" id="IPR041734">
    <property type="entry name" value="NAGK-fArgBP"/>
</dbReference>
<dbReference type="EMBL" id="JADIKL010000001">
    <property type="protein sequence ID" value="MFK2929397.1"/>
    <property type="molecule type" value="Genomic_DNA"/>
</dbReference>
<dbReference type="InterPro" id="IPR011242">
    <property type="entry name" value="ArgB_GNAT"/>
</dbReference>
<evidence type="ECO:0000256" key="8">
    <source>
        <dbReference type="ARBA" id="ARBA00022777"/>
    </source>
</evidence>
<keyword evidence="15" id="KW-1185">Reference proteome</keyword>
<proteinExistence type="predicted"/>
<dbReference type="CDD" id="cd04252">
    <property type="entry name" value="AAK_NAGK-fArgBP"/>
    <property type="match status" value="1"/>
</dbReference>
<dbReference type="InterPro" id="IPR004662">
    <property type="entry name" value="AcgluKinase_fam"/>
</dbReference>
<dbReference type="SUPFAM" id="SSF53633">
    <property type="entry name" value="Carbamate kinase-like"/>
    <property type="match status" value="1"/>
</dbReference>
<dbReference type="Proteomes" id="UP001620397">
    <property type="component" value="Unassembled WGS sequence"/>
</dbReference>
<dbReference type="CDD" id="cd04264">
    <property type="entry name" value="DUF619-NAGS"/>
    <property type="match status" value="1"/>
</dbReference>
<dbReference type="NCBIfam" id="NF003387">
    <property type="entry name" value="PRK04531.1-2"/>
    <property type="match status" value="1"/>
</dbReference>
<evidence type="ECO:0000256" key="11">
    <source>
        <dbReference type="ARBA" id="ARBA00030639"/>
    </source>
</evidence>
<evidence type="ECO:0000259" key="13">
    <source>
        <dbReference type="PROSITE" id="PS51731"/>
    </source>
</evidence>
<accession>A0ABW8KE20</accession>
<gene>
    <name evidence="14" type="ORF">ISP14_01210</name>
</gene>
<keyword evidence="9" id="KW-0067">ATP-binding</keyword>
<dbReference type="Gene3D" id="3.40.1160.10">
    <property type="entry name" value="Acetylglutamate kinase-like"/>
    <property type="match status" value="1"/>
</dbReference>
<organism evidence="14 15">
    <name type="scientific">Dyella agri</name>
    <dbReference type="NCBI Taxonomy" id="1926869"/>
    <lineage>
        <taxon>Bacteria</taxon>
        <taxon>Pseudomonadati</taxon>
        <taxon>Pseudomonadota</taxon>
        <taxon>Gammaproteobacteria</taxon>
        <taxon>Lysobacterales</taxon>
        <taxon>Rhodanobacteraceae</taxon>
        <taxon>Dyella</taxon>
    </lineage>
</organism>
<comment type="catalytic activity">
    <reaction evidence="12">
        <text>N-acetyl-L-glutamate + ATP = N-acetyl-L-glutamyl 5-phosphate + ADP</text>
        <dbReference type="Rhea" id="RHEA:14629"/>
        <dbReference type="ChEBI" id="CHEBI:30616"/>
        <dbReference type="ChEBI" id="CHEBI:44337"/>
        <dbReference type="ChEBI" id="CHEBI:57936"/>
        <dbReference type="ChEBI" id="CHEBI:456216"/>
        <dbReference type="EC" id="2.7.2.8"/>
    </reaction>
</comment>
<evidence type="ECO:0000256" key="2">
    <source>
        <dbReference type="ARBA" id="ARBA00013065"/>
    </source>
</evidence>
<sequence length="445" mass="49475">METHKHTRKTIVRLLSAMGSAKEIQQYLKRFSEVDAKRFAVVKVGGAVLRDELQDLASSLTFLQQVGLTPIVLHGAGPQLDEELSAAGIEKKTVNGLRVTSPKALGIVRRVFQQQNLKLVEALQAMDTRATSVASGVFMASYLDRDTLGMVGKVGSINLAPIEAGLRANSIPVIASLGETDEGQILNINADVAANELVRVLQPYKIVFLTGTGGLLDDQGKVIDSINLSTEYEHLMTQPWINGGMRLKIEQIADLLADLPLTSSVSITRPAELAKELFTHKGSGTLVRRGERVLRFASWDGVDRTRMRTLIESSFGRTLVPDYFERTRPYRIYVSENYRAAMILTQEQVGDGPGLPYLDKFAVLDDAQGEGLGRAVWQVMREENPQLFWRSRHNNQVNIFYYAESDGSLKQPRWKVFWYGLDGNFDTIARCVAHCAQRQPTLVDP</sequence>
<evidence type="ECO:0000256" key="10">
    <source>
        <dbReference type="ARBA" id="ARBA00030178"/>
    </source>
</evidence>
<dbReference type="InterPro" id="IPR006855">
    <property type="entry name" value="Vertebrate-like_GNAT_dom"/>
</dbReference>
<evidence type="ECO:0000313" key="14">
    <source>
        <dbReference type="EMBL" id="MFK2929397.1"/>
    </source>
</evidence>
<dbReference type="EC" id="2.7.2.8" evidence="2"/>
<comment type="caution">
    <text evidence="14">The sequence shown here is derived from an EMBL/GenBank/DDBJ whole genome shotgun (WGS) entry which is preliminary data.</text>
</comment>
<dbReference type="Pfam" id="PF04768">
    <property type="entry name" value="NAT"/>
    <property type="match status" value="1"/>
</dbReference>
<evidence type="ECO:0000256" key="12">
    <source>
        <dbReference type="ARBA" id="ARBA00048141"/>
    </source>
</evidence>
<feature type="domain" description="N-acetyltransferase" evidence="13">
    <location>
        <begin position="291"/>
        <end position="442"/>
    </location>
</feature>
<dbReference type="NCBIfam" id="NF003386">
    <property type="entry name" value="PRK04531.1-1"/>
    <property type="match status" value="1"/>
</dbReference>
<keyword evidence="7" id="KW-0547">Nucleotide-binding</keyword>
<dbReference type="PIRSF" id="PIRSF036441">
    <property type="entry name" value="NAGK_DUF619"/>
    <property type="match status" value="1"/>
</dbReference>
<comment type="pathway">
    <text evidence="1">Amino-acid biosynthesis; L-arginine biosynthesis; N(2)-acetyl-L-ornithine from L-glutamate: step 2/4.</text>
</comment>
<evidence type="ECO:0000256" key="7">
    <source>
        <dbReference type="ARBA" id="ARBA00022741"/>
    </source>
</evidence>
<keyword evidence="4" id="KW-0055">Arginine biosynthesis</keyword>
<dbReference type="Gene3D" id="3.40.630.30">
    <property type="match status" value="1"/>
</dbReference>
<keyword evidence="5" id="KW-0028">Amino-acid biosynthesis</keyword>
<evidence type="ECO:0000256" key="3">
    <source>
        <dbReference type="ARBA" id="ARBA00021197"/>
    </source>
</evidence>
<evidence type="ECO:0000256" key="9">
    <source>
        <dbReference type="ARBA" id="ARBA00022840"/>
    </source>
</evidence>
<evidence type="ECO:0000256" key="4">
    <source>
        <dbReference type="ARBA" id="ARBA00022571"/>
    </source>
</evidence>
<name>A0ABW8KE20_9GAMM</name>
<reference evidence="14 15" key="1">
    <citation type="submission" date="2020-10" db="EMBL/GenBank/DDBJ databases">
        <title>Phylogeny of dyella-like bacteria.</title>
        <authorList>
            <person name="Fu J."/>
        </authorList>
    </citation>
    <scope>NUCLEOTIDE SEQUENCE [LARGE SCALE GENOMIC DNA]</scope>
    <source>
        <strain evidence="14 15">DKC-1</strain>
    </source>
</reference>